<evidence type="ECO:0000256" key="1">
    <source>
        <dbReference type="ARBA" id="ARBA00022723"/>
    </source>
</evidence>
<accession>A0A2G8SA16</accession>
<dbReference type="SUPFAM" id="SSF144232">
    <property type="entry name" value="HIT/MYND zinc finger-like"/>
    <property type="match status" value="1"/>
</dbReference>
<comment type="caution">
    <text evidence="6">The sequence shown here is derived from an EMBL/GenBank/DDBJ whole genome shotgun (WGS) entry which is preliminary data.</text>
</comment>
<name>A0A2G8SA16_9APHY</name>
<organism evidence="6 7">
    <name type="scientific">Ganoderma sinense ZZ0214-1</name>
    <dbReference type="NCBI Taxonomy" id="1077348"/>
    <lineage>
        <taxon>Eukaryota</taxon>
        <taxon>Fungi</taxon>
        <taxon>Dikarya</taxon>
        <taxon>Basidiomycota</taxon>
        <taxon>Agaricomycotina</taxon>
        <taxon>Agaricomycetes</taxon>
        <taxon>Polyporales</taxon>
        <taxon>Polyporaceae</taxon>
        <taxon>Ganoderma</taxon>
    </lineage>
</organism>
<dbReference type="PROSITE" id="PS01360">
    <property type="entry name" value="ZF_MYND_1"/>
    <property type="match status" value="1"/>
</dbReference>
<keyword evidence="1" id="KW-0479">Metal-binding</keyword>
<dbReference type="Pfam" id="PF01753">
    <property type="entry name" value="zf-MYND"/>
    <property type="match status" value="1"/>
</dbReference>
<sequence>MTDAPGETSFFLPDDLTRCHHCGGGDRRSKLKRCGGCNTVMYCSRECQKEAWRAHKVGCRQQGQMLNTPEGRRLKVLQTIGFPTAVSFAHALKDWAETHRWSFTTMTKATVLLEGGPERFCLDSSTPYFMSYTVTPNRVHDDCPATTFRLDSVAVITPSDYQGNSVLLRAWEDAEPGRVAMDRSFRQDNDPAFAGVVSVVYILKDTGMVVHNQHPVYRARRGPLDEATKTMVLDLMGLCKGSVNAGVSLRTPNDYVYTPTPGLMVREKKNWVWQPVLHDTNSWNDLASKLLPFYIVKSGMLPKDLFERFARL</sequence>
<dbReference type="AlphaFoldDB" id="A0A2G8SA16"/>
<protein>
    <recommendedName>
        <fullName evidence="5">MYND-type domain-containing protein</fullName>
    </recommendedName>
</protein>
<evidence type="ECO:0000256" key="2">
    <source>
        <dbReference type="ARBA" id="ARBA00022771"/>
    </source>
</evidence>
<dbReference type="STRING" id="1077348.A0A2G8SA16"/>
<reference evidence="6 7" key="1">
    <citation type="journal article" date="2015" name="Sci. Rep.">
        <title>Chromosome-level genome map provides insights into diverse defense mechanisms in the medicinal fungus Ganoderma sinense.</title>
        <authorList>
            <person name="Zhu Y."/>
            <person name="Xu J."/>
            <person name="Sun C."/>
            <person name="Zhou S."/>
            <person name="Xu H."/>
            <person name="Nelson D.R."/>
            <person name="Qian J."/>
            <person name="Song J."/>
            <person name="Luo H."/>
            <person name="Xiang L."/>
            <person name="Li Y."/>
            <person name="Xu Z."/>
            <person name="Ji A."/>
            <person name="Wang L."/>
            <person name="Lu S."/>
            <person name="Hayward A."/>
            <person name="Sun W."/>
            <person name="Li X."/>
            <person name="Schwartz D.C."/>
            <person name="Wang Y."/>
            <person name="Chen S."/>
        </authorList>
    </citation>
    <scope>NUCLEOTIDE SEQUENCE [LARGE SCALE GENOMIC DNA]</scope>
    <source>
        <strain evidence="6 7">ZZ0214-1</strain>
    </source>
</reference>
<evidence type="ECO:0000256" key="4">
    <source>
        <dbReference type="PROSITE-ProRule" id="PRU00134"/>
    </source>
</evidence>
<evidence type="ECO:0000313" key="6">
    <source>
        <dbReference type="EMBL" id="PIL30594.1"/>
    </source>
</evidence>
<dbReference type="PROSITE" id="PS50865">
    <property type="entry name" value="ZF_MYND_2"/>
    <property type="match status" value="1"/>
</dbReference>
<dbReference type="EMBL" id="AYKW01000014">
    <property type="protein sequence ID" value="PIL30594.1"/>
    <property type="molecule type" value="Genomic_DNA"/>
</dbReference>
<evidence type="ECO:0000256" key="3">
    <source>
        <dbReference type="ARBA" id="ARBA00022833"/>
    </source>
</evidence>
<dbReference type="InterPro" id="IPR002893">
    <property type="entry name" value="Znf_MYND"/>
</dbReference>
<feature type="domain" description="MYND-type" evidence="5">
    <location>
        <begin position="19"/>
        <end position="59"/>
    </location>
</feature>
<keyword evidence="3" id="KW-0862">Zinc</keyword>
<dbReference type="Gene3D" id="6.10.140.2220">
    <property type="match status" value="1"/>
</dbReference>
<dbReference type="OrthoDB" id="341421at2759"/>
<proteinExistence type="predicted"/>
<gene>
    <name evidence="6" type="ORF">GSI_07295</name>
</gene>
<keyword evidence="7" id="KW-1185">Reference proteome</keyword>
<dbReference type="GO" id="GO:0008270">
    <property type="term" value="F:zinc ion binding"/>
    <property type="evidence" value="ECO:0007669"/>
    <property type="project" value="UniProtKB-KW"/>
</dbReference>
<evidence type="ECO:0000313" key="7">
    <source>
        <dbReference type="Proteomes" id="UP000230002"/>
    </source>
</evidence>
<evidence type="ECO:0000259" key="5">
    <source>
        <dbReference type="PROSITE" id="PS50865"/>
    </source>
</evidence>
<dbReference type="Proteomes" id="UP000230002">
    <property type="component" value="Unassembled WGS sequence"/>
</dbReference>
<keyword evidence="2 4" id="KW-0863">Zinc-finger</keyword>